<dbReference type="RefSeq" id="WP_014961587.1">
    <property type="nucleotide sequence ID" value="NZ_CP007243.1"/>
</dbReference>
<dbReference type="PROSITE" id="PS01031">
    <property type="entry name" value="SHSP"/>
    <property type="match status" value="1"/>
</dbReference>
<sequence length="147" mass="16615">MKPHDIDHLFLQLVDALSRGVVPEVVFRAPGDMHWQPMTDIYETEETLVIKMELAGVHKDDISIALDGDRLIVRGHRKDDSQKKRNYRQMEINYGEFERIFSLPPGLDPESVRAEFPMGFLRITLSRIPPKPVVIIPVGEGKGGANG</sequence>
<dbReference type="KEGG" id="lfp:Y981_09560"/>
<dbReference type="OrthoDB" id="9811615at2"/>
<feature type="domain" description="SHSP" evidence="3">
    <location>
        <begin position="29"/>
        <end position="141"/>
    </location>
</feature>
<keyword evidence="5" id="KW-1185">Reference proteome</keyword>
<dbReference type="InterPro" id="IPR031107">
    <property type="entry name" value="Small_HSP"/>
</dbReference>
<dbReference type="PANTHER" id="PTHR11527">
    <property type="entry name" value="HEAT-SHOCK PROTEIN 20 FAMILY MEMBER"/>
    <property type="match status" value="1"/>
</dbReference>
<proteinExistence type="inferred from homology"/>
<accession>A0A059XVJ1</accession>
<reference evidence="4 5" key="2">
    <citation type="journal article" date="2015" name="Biomed. Res. Int.">
        <title>Effects of Arsenite Resistance on the Growth and Functional Gene Expression of Leptospirillum ferriphilum and Acidithiobacillus thiooxidans in Pure Culture and Coculture.</title>
        <authorList>
            <person name="Jiang H."/>
            <person name="Liang Y."/>
            <person name="Yin H."/>
            <person name="Xiao Y."/>
            <person name="Guo X."/>
            <person name="Xu Y."/>
            <person name="Hu Q."/>
            <person name="Liu H."/>
            <person name="Liu X."/>
        </authorList>
    </citation>
    <scope>NUCLEOTIDE SEQUENCE [LARGE SCALE GENOMIC DNA]</scope>
    <source>
        <strain evidence="4 5">YSK</strain>
    </source>
</reference>
<organism evidence="4 5">
    <name type="scientific">Leptospirillum ferriphilum YSK</name>
    <dbReference type="NCBI Taxonomy" id="1441628"/>
    <lineage>
        <taxon>Bacteria</taxon>
        <taxon>Pseudomonadati</taxon>
        <taxon>Nitrospirota</taxon>
        <taxon>Nitrospiria</taxon>
        <taxon>Nitrospirales</taxon>
        <taxon>Nitrospiraceae</taxon>
        <taxon>Leptospirillum</taxon>
    </lineage>
</organism>
<evidence type="ECO:0000259" key="3">
    <source>
        <dbReference type="PROSITE" id="PS01031"/>
    </source>
</evidence>
<dbReference type="Pfam" id="PF00011">
    <property type="entry name" value="HSP20"/>
    <property type="match status" value="1"/>
</dbReference>
<name>A0A059XVJ1_9BACT</name>
<evidence type="ECO:0000313" key="4">
    <source>
        <dbReference type="EMBL" id="AIA30893.1"/>
    </source>
</evidence>
<dbReference type="InterPro" id="IPR002068">
    <property type="entry name" value="A-crystallin/Hsp20_dom"/>
</dbReference>
<evidence type="ECO:0000313" key="5">
    <source>
        <dbReference type="Proteomes" id="UP000027059"/>
    </source>
</evidence>
<comment type="similarity">
    <text evidence="1 2">Belongs to the small heat shock protein (HSP20) family.</text>
</comment>
<dbReference type="CDD" id="cd06464">
    <property type="entry name" value="ACD_sHsps-like"/>
    <property type="match status" value="1"/>
</dbReference>
<reference evidence="5" key="1">
    <citation type="submission" date="2014-02" db="EMBL/GenBank/DDBJ databases">
        <title>Complete genome sequence and comparative genomic analysis of the nitrogen-fixing bacterium Leptospirillum ferriphilum YSK.</title>
        <authorList>
            <person name="Guo X."/>
            <person name="Yin H."/>
            <person name="Liang Y."/>
            <person name="Hu Q."/>
            <person name="Ma L."/>
            <person name="Xiao Y."/>
            <person name="Zhang X."/>
            <person name="Qiu G."/>
            <person name="Liu X."/>
        </authorList>
    </citation>
    <scope>NUCLEOTIDE SEQUENCE [LARGE SCALE GENOMIC DNA]</scope>
    <source>
        <strain evidence="5">YSK</strain>
    </source>
</reference>
<dbReference type="Proteomes" id="UP000027059">
    <property type="component" value="Chromosome"/>
</dbReference>
<evidence type="ECO:0000256" key="1">
    <source>
        <dbReference type="PROSITE-ProRule" id="PRU00285"/>
    </source>
</evidence>
<dbReference type="HOGENOM" id="CLU_046737_12_0_0"/>
<dbReference type="InterPro" id="IPR008978">
    <property type="entry name" value="HSP20-like_chaperone"/>
</dbReference>
<evidence type="ECO:0000256" key="2">
    <source>
        <dbReference type="RuleBase" id="RU003616"/>
    </source>
</evidence>
<gene>
    <name evidence="4" type="ORF">Y981_09560</name>
</gene>
<protein>
    <submittedName>
        <fullName evidence="4">Heat-shock protein Hsp20</fullName>
    </submittedName>
</protein>
<dbReference type="EMBL" id="CP007243">
    <property type="protein sequence ID" value="AIA30893.1"/>
    <property type="molecule type" value="Genomic_DNA"/>
</dbReference>
<dbReference type="Gene3D" id="2.60.40.790">
    <property type="match status" value="1"/>
</dbReference>
<dbReference type="AlphaFoldDB" id="A0A059XVJ1"/>
<dbReference type="SUPFAM" id="SSF49764">
    <property type="entry name" value="HSP20-like chaperones"/>
    <property type="match status" value="1"/>
</dbReference>